<keyword evidence="8" id="KW-0547">Nucleotide-binding</keyword>
<keyword evidence="9" id="KW-0418">Kinase</keyword>
<name>E8QZ23_ISOPI</name>
<keyword evidence="17" id="KW-1185">Reference proteome</keyword>
<dbReference type="PANTHER" id="PTHR13697">
    <property type="entry name" value="PHOSPHOFRUCTOKINASE"/>
    <property type="match status" value="1"/>
</dbReference>
<keyword evidence="6" id="KW-0808">Transferase</keyword>
<reference key="1">
    <citation type="submission" date="2010-11" db="EMBL/GenBank/DDBJ databases">
        <title>The complete sequence of chromosome of Isophaera pallida ATCC 43644.</title>
        <authorList>
            <consortium name="US DOE Joint Genome Institute (JGI-PGF)"/>
            <person name="Lucas S."/>
            <person name="Copeland A."/>
            <person name="Lapidus A."/>
            <person name="Bruce D."/>
            <person name="Goodwin L."/>
            <person name="Pitluck S."/>
            <person name="Kyrpides N."/>
            <person name="Mavromatis K."/>
            <person name="Pagani I."/>
            <person name="Ivanova N."/>
            <person name="Saunders E."/>
            <person name="Brettin T."/>
            <person name="Detter J.C."/>
            <person name="Han C."/>
            <person name="Tapia R."/>
            <person name="Land M."/>
            <person name="Hauser L."/>
            <person name="Markowitz V."/>
            <person name="Cheng J.-F."/>
            <person name="Hugenholtz P."/>
            <person name="Woyke T."/>
            <person name="Wu D."/>
            <person name="Eisen J.A."/>
        </authorList>
    </citation>
    <scope>NUCLEOTIDE SEQUENCE</scope>
    <source>
        <strain>ATCC 43644</strain>
    </source>
</reference>
<evidence type="ECO:0000256" key="12">
    <source>
        <dbReference type="ARBA" id="ARBA00023152"/>
    </source>
</evidence>
<dbReference type="GO" id="GO:0006002">
    <property type="term" value="P:fructose 6-phosphate metabolic process"/>
    <property type="evidence" value="ECO:0007669"/>
    <property type="project" value="InterPro"/>
</dbReference>
<evidence type="ECO:0000256" key="1">
    <source>
        <dbReference type="ARBA" id="ARBA00001946"/>
    </source>
</evidence>
<dbReference type="GO" id="GO:0070095">
    <property type="term" value="F:fructose-6-phosphate binding"/>
    <property type="evidence" value="ECO:0007669"/>
    <property type="project" value="TreeGrafter"/>
</dbReference>
<evidence type="ECO:0000256" key="7">
    <source>
        <dbReference type="ARBA" id="ARBA00022723"/>
    </source>
</evidence>
<evidence type="ECO:0000313" key="16">
    <source>
        <dbReference type="EMBL" id="ADV63165.1"/>
    </source>
</evidence>
<dbReference type="GO" id="GO:0046872">
    <property type="term" value="F:metal ion binding"/>
    <property type="evidence" value="ECO:0007669"/>
    <property type="project" value="UniProtKB-KW"/>
</dbReference>
<evidence type="ECO:0000256" key="9">
    <source>
        <dbReference type="ARBA" id="ARBA00022777"/>
    </source>
</evidence>
<keyword evidence="11" id="KW-0460">Magnesium</keyword>
<dbReference type="Pfam" id="PF00365">
    <property type="entry name" value="PFK"/>
    <property type="match status" value="2"/>
</dbReference>
<dbReference type="GO" id="GO:0061621">
    <property type="term" value="P:canonical glycolysis"/>
    <property type="evidence" value="ECO:0007669"/>
    <property type="project" value="TreeGrafter"/>
</dbReference>
<evidence type="ECO:0000256" key="11">
    <source>
        <dbReference type="ARBA" id="ARBA00022842"/>
    </source>
</evidence>
<dbReference type="UniPathway" id="UPA00109">
    <property type="reaction ID" value="UER00182"/>
</dbReference>
<dbReference type="GO" id="GO:0016208">
    <property type="term" value="F:AMP binding"/>
    <property type="evidence" value="ECO:0007669"/>
    <property type="project" value="TreeGrafter"/>
</dbReference>
<organism evidence="16 17">
    <name type="scientific">Isosphaera pallida (strain ATCC 43644 / DSM 9630 / IS1B)</name>
    <dbReference type="NCBI Taxonomy" id="575540"/>
    <lineage>
        <taxon>Bacteria</taxon>
        <taxon>Pseudomonadati</taxon>
        <taxon>Planctomycetota</taxon>
        <taxon>Planctomycetia</taxon>
        <taxon>Isosphaerales</taxon>
        <taxon>Isosphaeraceae</taxon>
        <taxon>Isosphaera</taxon>
    </lineage>
</organism>
<dbReference type="eggNOG" id="COG0205">
    <property type="taxonomic scope" value="Bacteria"/>
</dbReference>
<protein>
    <recommendedName>
        <fullName evidence="4">6-phosphofructokinase</fullName>
        <ecNumber evidence="4">2.7.1.11</ecNumber>
    </recommendedName>
</protein>
<evidence type="ECO:0000256" key="3">
    <source>
        <dbReference type="ARBA" id="ARBA00004679"/>
    </source>
</evidence>
<dbReference type="GO" id="GO:0005524">
    <property type="term" value="F:ATP binding"/>
    <property type="evidence" value="ECO:0007669"/>
    <property type="project" value="UniProtKB-KW"/>
</dbReference>
<keyword evidence="5" id="KW-0963">Cytoplasm</keyword>
<dbReference type="SUPFAM" id="SSF53784">
    <property type="entry name" value="Phosphofructokinase"/>
    <property type="match status" value="1"/>
</dbReference>
<comment type="pathway">
    <text evidence="3">Carbohydrate degradation; glycolysis; D-glyceraldehyde 3-phosphate and glycerone phosphate from D-glucose: step 3/4.</text>
</comment>
<keyword evidence="10" id="KW-0067">ATP-binding</keyword>
<feature type="domain" description="Phosphofructokinase" evidence="15">
    <location>
        <begin position="3"/>
        <end position="135"/>
    </location>
</feature>
<dbReference type="Proteomes" id="UP000008631">
    <property type="component" value="Chromosome"/>
</dbReference>
<evidence type="ECO:0000256" key="10">
    <source>
        <dbReference type="ARBA" id="ARBA00022840"/>
    </source>
</evidence>
<keyword evidence="7" id="KW-0479">Metal-binding</keyword>
<dbReference type="InterPro" id="IPR000023">
    <property type="entry name" value="Phosphofructokinase_dom"/>
</dbReference>
<dbReference type="PANTHER" id="PTHR13697:SF4">
    <property type="entry name" value="ATP-DEPENDENT 6-PHOSPHOFRUCTOKINASE"/>
    <property type="match status" value="1"/>
</dbReference>
<evidence type="ECO:0000256" key="4">
    <source>
        <dbReference type="ARBA" id="ARBA00012055"/>
    </source>
</evidence>
<dbReference type="Gene3D" id="3.40.50.450">
    <property type="match status" value="1"/>
</dbReference>
<feature type="domain" description="Phosphofructokinase" evidence="15">
    <location>
        <begin position="174"/>
        <end position="350"/>
    </location>
</feature>
<evidence type="ECO:0000256" key="6">
    <source>
        <dbReference type="ARBA" id="ARBA00022679"/>
    </source>
</evidence>
<dbReference type="HOGENOM" id="CLU_598330_0_0_0"/>
<keyword evidence="12" id="KW-0324">Glycolysis</keyword>
<evidence type="ECO:0000256" key="2">
    <source>
        <dbReference type="ARBA" id="ARBA00004496"/>
    </source>
</evidence>
<dbReference type="OrthoDB" id="9802503at2"/>
<dbReference type="PRINTS" id="PR00476">
    <property type="entry name" value="PHFRCTKINASE"/>
</dbReference>
<dbReference type="RefSeq" id="WP_013565453.1">
    <property type="nucleotide sequence ID" value="NC_014962.1"/>
</dbReference>
<dbReference type="AlphaFoldDB" id="E8QZ23"/>
<evidence type="ECO:0000313" key="17">
    <source>
        <dbReference type="Proteomes" id="UP000008631"/>
    </source>
</evidence>
<dbReference type="EMBL" id="CP002353">
    <property type="protein sequence ID" value="ADV63165.1"/>
    <property type="molecule type" value="Genomic_DNA"/>
</dbReference>
<dbReference type="GO" id="GO:0005945">
    <property type="term" value="C:6-phosphofructokinase complex"/>
    <property type="evidence" value="ECO:0007669"/>
    <property type="project" value="TreeGrafter"/>
</dbReference>
<gene>
    <name evidence="16" type="ordered locus">Isop_2595</name>
</gene>
<dbReference type="GO" id="GO:0003872">
    <property type="term" value="F:6-phosphofructokinase activity"/>
    <property type="evidence" value="ECO:0007669"/>
    <property type="project" value="UniProtKB-EC"/>
</dbReference>
<sequence>MNRIGILTAGGDTPALNATIYGAVIRANQLRVEVFGFIKGFNGLLNPEAPHVHLNPLLIPIPELDPARGGTILGASRDYVGSDDREIVLQAVSRLKRLQIDGLICVGGDGTLNGMMNLADHIPVVLAPKTIDNDLGLNYPDEVNEWVRSDENDPKSCRKEPGRPFRLEEMINYVTPGYASAVYVTSRSVQRIRTTAESHRRIAIIEVMGRDSGMIALGTAYGQPDLIMVPEVPIDPEILAEKVIRLIEIQKHALMVVSEGVRDASGRFLGDVTAGTDPAGNLIYRGAAETVKNMLVDQLSDHYFIGKRRHESAEAAIFVRKVGHDQRGGRPIRFDRLQAALLGAKAVELLLERRYSEIATLSYRDGGLEVESVESHKLRDRYGVIHYRPMAPSFYDAERMQPSAQGVEYLRTIFTNSVSHGDIEAILPMFSTGNLVQPYHSVNVDVHKRIRRLKP</sequence>
<comment type="similarity">
    <text evidence="13">Belongs to the phosphofructokinase type A (PFKA) family.</text>
</comment>
<evidence type="ECO:0000256" key="8">
    <source>
        <dbReference type="ARBA" id="ARBA00022741"/>
    </source>
</evidence>
<dbReference type="KEGG" id="ipa:Isop_2595"/>
<dbReference type="STRING" id="575540.Isop_2595"/>
<comment type="cofactor">
    <cofactor evidence="1">
        <name>Mg(2+)</name>
        <dbReference type="ChEBI" id="CHEBI:18420"/>
    </cofactor>
</comment>
<proteinExistence type="inferred from homology"/>
<dbReference type="EC" id="2.7.1.11" evidence="4"/>
<dbReference type="GO" id="GO:0042802">
    <property type="term" value="F:identical protein binding"/>
    <property type="evidence" value="ECO:0007669"/>
    <property type="project" value="TreeGrafter"/>
</dbReference>
<dbReference type="GO" id="GO:0048029">
    <property type="term" value="F:monosaccharide binding"/>
    <property type="evidence" value="ECO:0007669"/>
    <property type="project" value="TreeGrafter"/>
</dbReference>
<comment type="subcellular location">
    <subcellularLocation>
        <location evidence="2">Cytoplasm</location>
    </subcellularLocation>
</comment>
<dbReference type="InterPro" id="IPR022953">
    <property type="entry name" value="ATP_PFK"/>
</dbReference>
<comment type="catalytic activity">
    <reaction evidence="14">
        <text>beta-D-fructose 6-phosphate + ATP = beta-D-fructose 1,6-bisphosphate + ADP + H(+)</text>
        <dbReference type="Rhea" id="RHEA:16109"/>
        <dbReference type="ChEBI" id="CHEBI:15378"/>
        <dbReference type="ChEBI" id="CHEBI:30616"/>
        <dbReference type="ChEBI" id="CHEBI:32966"/>
        <dbReference type="ChEBI" id="CHEBI:57634"/>
        <dbReference type="ChEBI" id="CHEBI:456216"/>
        <dbReference type="EC" id="2.7.1.11"/>
    </reaction>
</comment>
<dbReference type="InParanoid" id="E8QZ23"/>
<reference evidence="16 17" key="2">
    <citation type="journal article" date="2011" name="Stand. Genomic Sci.">
        <title>Complete genome sequence of Isosphaera pallida type strain (IS1B).</title>
        <authorList>
            <consortium name="US DOE Joint Genome Institute (JGI-PGF)"/>
            <person name="Goker M."/>
            <person name="Cleland D."/>
            <person name="Saunders E."/>
            <person name="Lapidus A."/>
            <person name="Nolan M."/>
            <person name="Lucas S."/>
            <person name="Hammon N."/>
            <person name="Deshpande S."/>
            <person name="Cheng J.F."/>
            <person name="Tapia R."/>
            <person name="Han C."/>
            <person name="Goodwin L."/>
            <person name="Pitluck S."/>
            <person name="Liolios K."/>
            <person name="Pagani I."/>
            <person name="Ivanova N."/>
            <person name="Mavromatis K."/>
            <person name="Pati A."/>
            <person name="Chen A."/>
            <person name="Palaniappan K."/>
            <person name="Land M."/>
            <person name="Hauser L."/>
            <person name="Chang Y.J."/>
            <person name="Jeffries C.D."/>
            <person name="Detter J.C."/>
            <person name="Beck B."/>
            <person name="Woyke T."/>
            <person name="Bristow J."/>
            <person name="Eisen J.A."/>
            <person name="Markowitz V."/>
            <person name="Hugenholtz P."/>
            <person name="Kyrpides N.C."/>
            <person name="Klenk H.P."/>
        </authorList>
    </citation>
    <scope>NUCLEOTIDE SEQUENCE [LARGE SCALE GENOMIC DNA]</scope>
    <source>
        <strain evidence="17">ATCC 43644 / DSM 9630 / IS1B</strain>
    </source>
</reference>
<evidence type="ECO:0000256" key="13">
    <source>
        <dbReference type="ARBA" id="ARBA00038478"/>
    </source>
</evidence>
<accession>E8QZ23</accession>
<dbReference type="InterPro" id="IPR035966">
    <property type="entry name" value="PKF_sf"/>
</dbReference>
<evidence type="ECO:0000256" key="5">
    <source>
        <dbReference type="ARBA" id="ARBA00022490"/>
    </source>
</evidence>
<dbReference type="Gene3D" id="3.40.50.460">
    <property type="entry name" value="Phosphofructokinase domain"/>
    <property type="match status" value="1"/>
</dbReference>
<evidence type="ECO:0000256" key="14">
    <source>
        <dbReference type="ARBA" id="ARBA00048070"/>
    </source>
</evidence>
<dbReference type="GO" id="GO:0030388">
    <property type="term" value="P:fructose 1,6-bisphosphate metabolic process"/>
    <property type="evidence" value="ECO:0007669"/>
    <property type="project" value="TreeGrafter"/>
</dbReference>
<evidence type="ECO:0000259" key="15">
    <source>
        <dbReference type="Pfam" id="PF00365"/>
    </source>
</evidence>